<protein>
    <submittedName>
        <fullName evidence="1">Uncharacterized protein</fullName>
    </submittedName>
</protein>
<dbReference type="HOGENOM" id="CLU_3195804_0_0_9"/>
<sequence length="48" mass="5687">MYGIKNVRYMKKRLGVCEWILSIIMLSQAAMRCMYSIKKIMGMLKKKV</sequence>
<dbReference type="Proteomes" id="UP000006744">
    <property type="component" value="Chromosome"/>
</dbReference>
<organism evidence="1 2">
    <name type="scientific">Bacillus cereus (strain G9842)</name>
    <dbReference type="NCBI Taxonomy" id="405531"/>
    <lineage>
        <taxon>Bacteria</taxon>
        <taxon>Bacillati</taxon>
        <taxon>Bacillota</taxon>
        <taxon>Bacilli</taxon>
        <taxon>Bacillales</taxon>
        <taxon>Bacillaceae</taxon>
        <taxon>Bacillus</taxon>
        <taxon>Bacillus cereus group</taxon>
    </lineage>
</organism>
<name>B7IWU9_BACC2</name>
<reference evidence="1 2" key="1">
    <citation type="submission" date="2008-10" db="EMBL/GenBank/DDBJ databases">
        <title>Genome sequence of Bacillus cereus G9842.</title>
        <authorList>
            <person name="Dodson R.J."/>
            <person name="Durkin A.S."/>
            <person name="Rosovitz M.J."/>
            <person name="Rasko D.A."/>
            <person name="Hoffmaster A."/>
            <person name="Ravel J."/>
            <person name="Sutton G."/>
        </authorList>
    </citation>
    <scope>NUCLEOTIDE SEQUENCE [LARGE SCALE GENOMIC DNA]</scope>
    <source>
        <strain evidence="1 2">G9842</strain>
    </source>
</reference>
<proteinExistence type="predicted"/>
<dbReference type="KEGG" id="bcg:BCG9842_B4729"/>
<dbReference type="AlphaFoldDB" id="B7IWU9"/>
<evidence type="ECO:0000313" key="2">
    <source>
        <dbReference type="Proteomes" id="UP000006744"/>
    </source>
</evidence>
<evidence type="ECO:0000313" key="1">
    <source>
        <dbReference type="EMBL" id="ACK94008.1"/>
    </source>
</evidence>
<gene>
    <name evidence="1" type="ordered locus">BCG9842_B4729</name>
</gene>
<dbReference type="EMBL" id="CP001186">
    <property type="protein sequence ID" value="ACK94008.1"/>
    <property type="molecule type" value="Genomic_DNA"/>
</dbReference>
<accession>B7IWU9</accession>